<dbReference type="Pfam" id="PF00353">
    <property type="entry name" value="HemolysinCabind"/>
    <property type="match status" value="6"/>
</dbReference>
<dbReference type="PRINTS" id="PR01488">
    <property type="entry name" value="RTXTOXINA"/>
</dbReference>
<dbReference type="InterPro" id="IPR028992">
    <property type="entry name" value="Hedgehog/Intein_dom"/>
</dbReference>
<evidence type="ECO:0000256" key="8">
    <source>
        <dbReference type="SAM" id="MobiDB-lite"/>
    </source>
</evidence>
<proteinExistence type="predicted"/>
<keyword evidence="3" id="KW-0964">Secreted</keyword>
<dbReference type="GO" id="GO:0016020">
    <property type="term" value="C:membrane"/>
    <property type="evidence" value="ECO:0007669"/>
    <property type="project" value="UniProtKB-SubCell"/>
</dbReference>
<dbReference type="RefSeq" id="WP_058261334.1">
    <property type="nucleotide sequence ID" value="NZ_CP051181.1"/>
</dbReference>
<dbReference type="InterPro" id="IPR036844">
    <property type="entry name" value="Hint_dom_sf"/>
</dbReference>
<dbReference type="Pfam" id="PF13403">
    <property type="entry name" value="Hint_2"/>
    <property type="match status" value="1"/>
</dbReference>
<dbReference type="PROSITE" id="PS00330">
    <property type="entry name" value="HEMOLYSIN_CALCIUM"/>
    <property type="match status" value="7"/>
</dbReference>
<dbReference type="PANTHER" id="PTHR38340:SF1">
    <property type="entry name" value="S-LAYER PROTEIN"/>
    <property type="match status" value="1"/>
</dbReference>
<dbReference type="GO" id="GO:0005509">
    <property type="term" value="F:calcium ion binding"/>
    <property type="evidence" value="ECO:0007669"/>
    <property type="project" value="InterPro"/>
</dbReference>
<evidence type="ECO:0000313" key="11">
    <source>
        <dbReference type="Proteomes" id="UP000051587"/>
    </source>
</evidence>
<feature type="compositionally biased region" description="Polar residues" evidence="8">
    <location>
        <begin position="288"/>
        <end position="302"/>
    </location>
</feature>
<dbReference type="InterPro" id="IPR003995">
    <property type="entry name" value="RTX_toxin_determinant-A"/>
</dbReference>
<feature type="region of interest" description="Disordered" evidence="8">
    <location>
        <begin position="440"/>
        <end position="589"/>
    </location>
</feature>
<feature type="region of interest" description="Disordered" evidence="8">
    <location>
        <begin position="280"/>
        <end position="309"/>
    </location>
</feature>
<accession>A0A0N7LUD6</accession>
<name>A0A0N7LUD6_THAGE</name>
<dbReference type="Gene3D" id="2.150.10.10">
    <property type="entry name" value="Serralysin-like metalloprotease, C-terminal"/>
    <property type="match status" value="4"/>
</dbReference>
<organism evidence="10 11">
    <name type="scientific">Thalassovita gelatinovora</name>
    <name type="common">Thalassobius gelatinovorus</name>
    <dbReference type="NCBI Taxonomy" id="53501"/>
    <lineage>
        <taxon>Bacteria</taxon>
        <taxon>Pseudomonadati</taxon>
        <taxon>Pseudomonadota</taxon>
        <taxon>Alphaproteobacteria</taxon>
        <taxon>Rhodobacterales</taxon>
        <taxon>Roseobacteraceae</taxon>
        <taxon>Thalassovita</taxon>
    </lineage>
</organism>
<evidence type="ECO:0000256" key="7">
    <source>
        <dbReference type="ARBA" id="ARBA00023136"/>
    </source>
</evidence>
<dbReference type="STRING" id="53501.SAMN04488043_10735"/>
<dbReference type="EMBL" id="CYSA01000007">
    <property type="protein sequence ID" value="CUH63202.1"/>
    <property type="molecule type" value="Genomic_DNA"/>
</dbReference>
<evidence type="ECO:0000313" key="10">
    <source>
        <dbReference type="EMBL" id="CUH63202.1"/>
    </source>
</evidence>
<evidence type="ECO:0000256" key="6">
    <source>
        <dbReference type="ARBA" id="ARBA00023026"/>
    </source>
</evidence>
<dbReference type="InterPro" id="IPR018511">
    <property type="entry name" value="Hemolysin-typ_Ca-bd_CS"/>
</dbReference>
<dbReference type="PRINTS" id="PR00313">
    <property type="entry name" value="CABNDNGRPT"/>
</dbReference>
<dbReference type="InterPro" id="IPR050557">
    <property type="entry name" value="RTX_toxin/Mannuronan_C5-epim"/>
</dbReference>
<gene>
    <name evidence="10" type="primary">hlyA_2</name>
    <name evidence="10" type="ORF">TG4357_00533</name>
</gene>
<keyword evidence="7" id="KW-0472">Membrane</keyword>
<reference evidence="10 11" key="1">
    <citation type="submission" date="2015-09" db="EMBL/GenBank/DDBJ databases">
        <authorList>
            <consortium name="Swine Surveillance"/>
        </authorList>
    </citation>
    <scope>NUCLEOTIDE SEQUENCE [LARGE SCALE GENOMIC DNA]</scope>
    <source>
        <strain evidence="10 11">CECT 4357</strain>
    </source>
</reference>
<dbReference type="Proteomes" id="UP000051587">
    <property type="component" value="Unassembled WGS sequence"/>
</dbReference>
<feature type="region of interest" description="Disordered" evidence="8">
    <location>
        <begin position="166"/>
        <end position="266"/>
    </location>
</feature>
<protein>
    <submittedName>
        <fullName evidence="10">Hemolysin, chromosomal</fullName>
    </submittedName>
</protein>
<dbReference type="AlphaFoldDB" id="A0A0N7LUD6"/>
<keyword evidence="4" id="KW-0800">Toxin</keyword>
<dbReference type="InterPro" id="IPR011049">
    <property type="entry name" value="Serralysin-like_metalloprot_C"/>
</dbReference>
<keyword evidence="11" id="KW-1185">Reference proteome</keyword>
<evidence type="ECO:0000256" key="3">
    <source>
        <dbReference type="ARBA" id="ARBA00022525"/>
    </source>
</evidence>
<evidence type="ECO:0000256" key="1">
    <source>
        <dbReference type="ARBA" id="ARBA00004370"/>
    </source>
</evidence>
<dbReference type="GO" id="GO:0005576">
    <property type="term" value="C:extracellular region"/>
    <property type="evidence" value="ECO:0007669"/>
    <property type="project" value="UniProtKB-SubCell"/>
</dbReference>
<feature type="compositionally biased region" description="Gly residues" evidence="8">
    <location>
        <begin position="233"/>
        <end position="264"/>
    </location>
</feature>
<dbReference type="PANTHER" id="PTHR38340">
    <property type="entry name" value="S-LAYER PROTEIN"/>
    <property type="match status" value="1"/>
</dbReference>
<dbReference type="GO" id="GO:0090729">
    <property type="term" value="F:toxin activity"/>
    <property type="evidence" value="ECO:0007669"/>
    <property type="project" value="UniProtKB-KW"/>
</dbReference>
<dbReference type="SUPFAM" id="SSF51120">
    <property type="entry name" value="beta-Roll"/>
    <property type="match status" value="3"/>
</dbReference>
<evidence type="ECO:0000256" key="2">
    <source>
        <dbReference type="ARBA" id="ARBA00004613"/>
    </source>
</evidence>
<keyword evidence="6" id="KW-0843">Virulence</keyword>
<dbReference type="OrthoDB" id="6305173at2"/>
<dbReference type="SUPFAM" id="SSF51294">
    <property type="entry name" value="Hedgehog/intein (Hint) domain"/>
    <property type="match status" value="1"/>
</dbReference>
<comment type="subcellular location">
    <subcellularLocation>
        <location evidence="1">Membrane</location>
    </subcellularLocation>
    <subcellularLocation>
        <location evidence="2">Secreted</location>
    </subcellularLocation>
</comment>
<feature type="domain" description="Hedgehog/Intein (Hint)" evidence="9">
    <location>
        <begin position="688"/>
        <end position="826"/>
    </location>
</feature>
<sequence length="893" mass="91568">MAQISFAGFSPDQLANTDGSGSFTTGDSLVLDSGWSSSANAITFDFYDSEDALLNGDQTSDETGDDTNQYLAVYDENGTLTGRGQGYAEDRITLSAPDGTNINVYSIEINGVFQGYVVDGHITPGVHYEVTSIEDVGPGTEPSFREIDSQTYESGAANEMYASEGDESLVGGDRHDTITANDGDDTVDGGSGNDSIDAGKGDDSIEGGAGTDSIEGGDGDDILSGGAEDDTIQGGGGDDSIDGGDGNDLIMGGGGAATTGGSGGQSTSYTVISLGTARDLDPDEYQSRDNSNYGAENANSALGTYGSDSDPLTDHFADMDAPNASANVHGVRAVATDSTSGSADAIFINGEQTYIDSVLVYDATLTYADGSSATISAVVFQTVDGDLFMAPEYNYNSDQAALEAGPIDSITLNSLISGNDRNSIDYLAQSRWDAEFATGMTDDDQIDGGAGDDTIYAGSGDDTLSGGDGDDVLSGDAGNDVLSGGTGQDTLSGGDGNDTLSGDDGNDVLSGDGGNDVLSGGTGHDTLSGGDGNDALSGGDGNDVLSGDGGDDALSGGTGHDTLSGGDGNDTLSGGDGNDTLSGDAGNDVLSGGTGYDTFVATNDSGDDTISDFNMGDDDRDGFTNDQLDVSSLIDADGEAVETWDVVVSDDGSGNAVLTFPNGESMLLSGVSPASVSNPGQLYAMGVPCFVKGSLIATPRGEVPVETLQAGDLVSCADGSVQPILWAGGRHLDRDILDAHPRLRPVVFRRGALGNDRELRLSPQHAVPVQTKNGLRLVRAIHLAEHRDPRFRVAHGTKSVEYHHLLLPRHALLWTDGMLAESMWPGPLALAALGPQAQIEIAIAAPQLIPALNGDVAVEGIYGSRVCPLLSGRRVRSLKQIDTPRIYELEPVC</sequence>
<evidence type="ECO:0000256" key="5">
    <source>
        <dbReference type="ARBA" id="ARBA00022737"/>
    </source>
</evidence>
<keyword evidence="5" id="KW-0677">Repeat</keyword>
<evidence type="ECO:0000259" key="9">
    <source>
        <dbReference type="Pfam" id="PF13403"/>
    </source>
</evidence>
<feature type="compositionally biased region" description="Acidic residues" evidence="8">
    <location>
        <begin position="215"/>
        <end position="231"/>
    </location>
</feature>
<dbReference type="InterPro" id="IPR001343">
    <property type="entry name" value="Hemolysn_Ca-bd"/>
</dbReference>
<evidence type="ECO:0000256" key="4">
    <source>
        <dbReference type="ARBA" id="ARBA00022656"/>
    </source>
</evidence>